<dbReference type="PANTHER" id="PTHR16026:SF0">
    <property type="entry name" value="CARTILAGE ACIDIC PROTEIN 1"/>
    <property type="match status" value="1"/>
</dbReference>
<dbReference type="InterPro" id="IPR011519">
    <property type="entry name" value="UnbV_ASPIC"/>
</dbReference>
<dbReference type="PROSITE" id="PS50005">
    <property type="entry name" value="TPR"/>
    <property type="match status" value="1"/>
</dbReference>
<evidence type="ECO:0000256" key="1">
    <source>
        <dbReference type="ARBA" id="ARBA00022729"/>
    </source>
</evidence>
<dbReference type="InterPro" id="IPR027039">
    <property type="entry name" value="Crtac1"/>
</dbReference>
<dbReference type="Pfam" id="PF13517">
    <property type="entry name" value="FG-GAP_3"/>
    <property type="match status" value="2"/>
</dbReference>
<dbReference type="Pfam" id="PF07593">
    <property type="entry name" value="UnbV_ASPIC"/>
    <property type="match status" value="1"/>
</dbReference>
<keyword evidence="5" id="KW-1185">Reference proteome</keyword>
<name>A0ABT7PGV0_9BACT</name>
<dbReference type="InterPro" id="IPR011990">
    <property type="entry name" value="TPR-like_helical_dom_sf"/>
</dbReference>
<proteinExistence type="predicted"/>
<evidence type="ECO:0000313" key="4">
    <source>
        <dbReference type="EMBL" id="MDM4015715.1"/>
    </source>
</evidence>
<comment type="caution">
    <text evidence="4">The sequence shown here is derived from an EMBL/GenBank/DDBJ whole genome shotgun (WGS) entry which is preliminary data.</text>
</comment>
<dbReference type="Gene3D" id="1.25.40.10">
    <property type="entry name" value="Tetratricopeptide repeat domain"/>
    <property type="match status" value="2"/>
</dbReference>
<dbReference type="Pfam" id="PF14559">
    <property type="entry name" value="TPR_19"/>
    <property type="match status" value="1"/>
</dbReference>
<evidence type="ECO:0000256" key="2">
    <source>
        <dbReference type="PROSITE-ProRule" id="PRU00339"/>
    </source>
</evidence>
<dbReference type="InterPro" id="IPR028994">
    <property type="entry name" value="Integrin_alpha_N"/>
</dbReference>
<gene>
    <name evidence="4" type="ORF">QTN89_09760</name>
</gene>
<evidence type="ECO:0000313" key="5">
    <source>
        <dbReference type="Proteomes" id="UP001239462"/>
    </source>
</evidence>
<dbReference type="SUPFAM" id="SSF48452">
    <property type="entry name" value="TPR-like"/>
    <property type="match status" value="2"/>
</dbReference>
<protein>
    <submittedName>
        <fullName evidence="4">FG-GAP-like repeat-containing protein</fullName>
    </submittedName>
</protein>
<evidence type="ECO:0000259" key="3">
    <source>
        <dbReference type="Pfam" id="PF07593"/>
    </source>
</evidence>
<dbReference type="RefSeq" id="WP_289163228.1">
    <property type="nucleotide sequence ID" value="NZ_JASZZN010000006.1"/>
</dbReference>
<organism evidence="4 5">
    <name type="scientific">Roseiconus lacunae</name>
    <dbReference type="NCBI Taxonomy" id="2605694"/>
    <lineage>
        <taxon>Bacteria</taxon>
        <taxon>Pseudomonadati</taxon>
        <taxon>Planctomycetota</taxon>
        <taxon>Planctomycetia</taxon>
        <taxon>Pirellulales</taxon>
        <taxon>Pirellulaceae</taxon>
        <taxon>Roseiconus</taxon>
    </lineage>
</organism>
<keyword evidence="2" id="KW-0802">TPR repeat</keyword>
<keyword evidence="1" id="KW-0732">Signal</keyword>
<dbReference type="InterPro" id="IPR013517">
    <property type="entry name" value="FG-GAP"/>
</dbReference>
<sequence length="1016" mass="111893">MKSHTPIAILALTLACLGCQPGDSETTARELLRRQQRQNSREATVSRSPESKLAEANIFFQQRNYVEASRILRPLLIEEPDAADVLTLAANCLAAEGDIEAAEELIDRISPEATPEFILAMEASAGWLTTDRQYEKAEQRLTTALSLIKDDSTETMAERRTRLQHRIAALLNNQGKRQEAANYLRRLAESGDITEKELFALNTLSDAFIDTTMPKPDVGNELTPAALAVARLYRADRKLDEALRLARRLNAAFPDSVPIAAFYCRLLLEMNEDDTLRSILTKSPRNATDHPSFWFVTGTLLQRDERHQRAARCLVEAISLDPTDRMAFLALSRSLEKLSLLDEAELAHERYQWLSEAAHIVDRIGIRPGTQEEIVRLAELLQKLERLPEASAWLKIDATLRPGAVNSSRRLNVEQAISSTRDADGWRNASGLLRGDLGKWSPPDPHELTSSLALKDTSDWPDHTTETQLGQSKPPIVLDNITDQVGLSFQYNNGADPNSTSHALHQLTGGGIAAIDYDLDGFPDLYLVQGGGDAFDTNGSQANVLFRNLDGTRWQNTGPRTGLGDLGYGQGATAVDINQDGFTDILVANIGPNVYYQNNGDGTFTSRQLGNGQISDRWTSSIICGDLSGDGLPELIEINYVDDDSALTTQCTPQHDICNPSAFRPALDRAWQTNPDGTIEQWNGCLGMQDRPNYGFGGIITNFDGLAGNDIFIANDTEANHFWRSVPPDHTVAGKELQSNEHNYRLNECAAILGCAFGVLGQRNGCMGVAAGDFDRNGLLDLHVTNFWNQSADLYLQQPGSQFINGAGSAGIYEPSRLTVGWGTQAADFDRDGHLDIAVLNGNLVDHRWKGRPYQMLPQLFRGGFGKFNIETPRDPYWSTPALGRIMATLDWNRDGKLDLVVNHLDRPVTLLENRTTVGNGVQFCLVGVHSERDAIGATLKIRCADETWHGWVTGGDGMLCTNQKMVEFGIAEHASIDSLEITWPTGDVQRIDGLPANRCFTVVEGLGVVLESSYD</sequence>
<dbReference type="SUPFAM" id="SSF69318">
    <property type="entry name" value="Integrin alpha N-terminal domain"/>
    <property type="match status" value="1"/>
</dbReference>
<dbReference type="Gene3D" id="2.130.10.130">
    <property type="entry name" value="Integrin alpha, N-terminal"/>
    <property type="match status" value="2"/>
</dbReference>
<feature type="domain" description="ASPIC/UnbV" evidence="3">
    <location>
        <begin position="935"/>
        <end position="999"/>
    </location>
</feature>
<reference evidence="4 5" key="1">
    <citation type="submission" date="2023-06" db="EMBL/GenBank/DDBJ databases">
        <title>Roseiconus lacunae JC819 isolated from Gulf of Mannar region, Tamil Nadu.</title>
        <authorList>
            <person name="Pk S."/>
            <person name="Ch S."/>
            <person name="Ch V.R."/>
        </authorList>
    </citation>
    <scope>NUCLEOTIDE SEQUENCE [LARGE SCALE GENOMIC DNA]</scope>
    <source>
        <strain evidence="4 5">JC819</strain>
    </source>
</reference>
<dbReference type="PANTHER" id="PTHR16026">
    <property type="entry name" value="CARTILAGE ACIDIC PROTEIN 1"/>
    <property type="match status" value="1"/>
</dbReference>
<accession>A0ABT7PGV0</accession>
<feature type="repeat" description="TPR" evidence="2">
    <location>
        <begin position="291"/>
        <end position="324"/>
    </location>
</feature>
<dbReference type="PROSITE" id="PS51257">
    <property type="entry name" value="PROKAR_LIPOPROTEIN"/>
    <property type="match status" value="1"/>
</dbReference>
<dbReference type="EMBL" id="JASZZN010000006">
    <property type="protein sequence ID" value="MDM4015715.1"/>
    <property type="molecule type" value="Genomic_DNA"/>
</dbReference>
<dbReference type="Proteomes" id="UP001239462">
    <property type="component" value="Unassembled WGS sequence"/>
</dbReference>
<dbReference type="InterPro" id="IPR019734">
    <property type="entry name" value="TPR_rpt"/>
</dbReference>